<dbReference type="InterPro" id="IPR020845">
    <property type="entry name" value="AMP-binding_CS"/>
</dbReference>
<dbReference type="Gene3D" id="1.10.1200.10">
    <property type="entry name" value="ACP-like"/>
    <property type="match status" value="3"/>
</dbReference>
<accession>A0A9X2N6S0</accession>
<comment type="caution">
    <text evidence="7">The sequence shown here is derived from an EMBL/GenBank/DDBJ whole genome shotgun (WGS) entry which is preliminary data.</text>
</comment>
<dbReference type="RefSeq" id="WP_257919627.1">
    <property type="nucleotide sequence ID" value="NZ_JAMXQV010000003.1"/>
</dbReference>
<dbReference type="Pfam" id="PF00668">
    <property type="entry name" value="Condensation"/>
    <property type="match status" value="3"/>
</dbReference>
<dbReference type="Gene3D" id="2.30.38.10">
    <property type="entry name" value="Luciferase, Domain 3"/>
    <property type="match status" value="1"/>
</dbReference>
<dbReference type="GO" id="GO:0043041">
    <property type="term" value="P:amino acid activation for nonribosomal peptide biosynthetic process"/>
    <property type="evidence" value="ECO:0007669"/>
    <property type="project" value="TreeGrafter"/>
</dbReference>
<dbReference type="InterPro" id="IPR029063">
    <property type="entry name" value="SAM-dependent_MTases_sf"/>
</dbReference>
<dbReference type="Gene3D" id="3.40.50.980">
    <property type="match status" value="2"/>
</dbReference>
<dbReference type="FunFam" id="3.40.50.980:FF:000001">
    <property type="entry name" value="Non-ribosomal peptide synthetase"/>
    <property type="match status" value="1"/>
</dbReference>
<name>A0A9X2N6S0_9PSEU</name>
<evidence type="ECO:0000259" key="6">
    <source>
        <dbReference type="PROSITE" id="PS50075"/>
    </source>
</evidence>
<dbReference type="GO" id="GO:0008610">
    <property type="term" value="P:lipid biosynthetic process"/>
    <property type="evidence" value="ECO:0007669"/>
    <property type="project" value="UniProtKB-ARBA"/>
</dbReference>
<dbReference type="InterPro" id="IPR042099">
    <property type="entry name" value="ANL_N_sf"/>
</dbReference>
<dbReference type="InterPro" id="IPR010071">
    <property type="entry name" value="AA_adenyl_dom"/>
</dbReference>
<dbReference type="InterPro" id="IPR036736">
    <property type="entry name" value="ACP-like_sf"/>
</dbReference>
<dbReference type="FunFam" id="1.10.1200.10:FF:000016">
    <property type="entry name" value="Non-ribosomal peptide synthase"/>
    <property type="match status" value="3"/>
</dbReference>
<dbReference type="EMBL" id="JAMXQV010000003">
    <property type="protein sequence ID" value="MCR6483014.1"/>
    <property type="molecule type" value="Genomic_DNA"/>
</dbReference>
<sequence>MTSVPPTMIGTWAASFAARAADDREKPALSCGDHVLTRGELDERAARIAAALAGRGIGVGDVVALLVPRSPDWVVLALAVTRAGAAFLPLDPAQPPVRSQAILAEAAPALVLADAAGSAAVAAAVDVTGPDFLAEAAACEPAPPVEVPVSAPAYVIHTSGSTGAPKGVVVAHRGLGPLVTAQAERFETGEDARVLLLAAPTFDAAVAELVVALASGAAVVLPPPGWVASGVELSALVAAERVTHVTVPPSLLATVPDGDPLAPLRTLVVAGEACPPALADRWAGALRMVNAYGPTETTVCATMSPPLTGGPPPIGRPIAGTRAYVLDDRLRPLPPGAAGELYVAGEGVALGYLNRTALTAARFPADPHGSPGTRMYRTGDRVRWNRRGQLEFLGRTDDQLKVRGFRIEPGEVEAALAAHPAVARAAVAVHGGDRLVGYVVGAPRADAPGTVVEDWRSTYDSLYASLGSEFEGWNSAYDGEPIPVAEMAAWRDERVRQVLEDNPGRVLEIGVGSGLVLAGAAPHTVEYWGTDLSVEAVEGLRKRIAAEAWSDRVTLRVQDADDFSGLPRGRFDVVVLNSVVQYFPDTGYLERVLAGARELLAPGGRVFAGDVRNLRTLPALRAGIGLGRGAATAVVAAAVARAAEDEPELVLDPDFFAGQVGFSGVEVRVPRAGFRNELSAHRLDVVLHTGPVRDVSDVECREWAELGSVAALAGLRDVRVRGIPNARLTGEVALARELAGGPPEVPRDGVDPDRLYGLGGRVTVSDRGPDLMDVVFAAGPLGGLSLPGGATASATTPARSRLDPAEVRAFVASRLPGHLVPVAVLELDDFPRTANGKLDRAALPAPAYAATDGRRARTPHEELLCGLFAQVLGVSAVGADDGFFDLGGHSLLATRLVSRIRAVLGVEVPIRAVFATPTPAGLARCLDEGGPSRSRPGGRSRPADLPLSSAQRRLWFLHRMEGPSATYNMPLALRLKGKLDPDALRAALLDVVGRHEVLRAVIVDDGPEPFQRILPVADAGVSLATSPVTTGELPGRIHRATRHAFDLTGEPPVRLELLALAADEHVLAGALHHIAGDGWSMAPFTRDLATAYTARVAGDAPQWTDLPVQYADYALWQRELLSDGHLATQQAYWTEALAALPDQLDLPADRPRPSVASHRGASCRFAWDAGVVARVEEAARAHGVTVFMVLQASLAATLSRLGAGEDVPLGTMVAGRLDEDLDELVGFFVNTLVLRTDTSGDPTFAELLARVRETDLAAYAHQDVPFETLVETLNPRRSTAHHPLFQVALALQNAPAPRLALPGITLTAEPADTGTARFDLMINLTQRPGTGFTGAVEYATDLFDEDTVRELVTRWERLLRCVLDRPAARIGSAEVLAADERDRLLHTWNDTAGEPPLRSLPALFEAQVAATPGAEAVVDEHETLTYAQLNDRANRLAHLLIGRGIGPESLVALSVPRSAGWVVAVLAVLKAGAAYVPVDPEYPPSRVELMLGDSAPALVLATSATAVAVSGTAEVLSLDDPALPAELAGRPGTDPRDEDRTGLLLPQSPAYVIYTSGSTGTPKGVVFPAAALVNLVRWHRDDVPGGPGTRTSQFAALSFDASAHELLSALLTGKTLVVAPDEARTDLRALVEWIDTHRVNELFAVNSVVEGLCETANALDRDLPSLRHIVQAGEALRAGAEVARFWGRVPGRVLHNDYGPTETHVVTAAVLPPDVSAWAGPAPLGRPITNTRVHVLDERLRPVAPGVRGELYVAGVCLARGYLRRPGLTAARFVADPFGPPGSRLYRTGDVVRWTRDGVLEFFGRADDQVKIRGFRVEPGEVESALVRHPSVAGAAVVARLPEGAATTGDRQLVAYVVPTGGEQPDPTALRRYAAASLPGYLVPAAVVVLPELPLSPIGKLDRARLPEPDFAAIAAGAPPRTPREEILCGLFAEVLGVAAVGVEDGFFDLGGHSLLATRLVGRIRAVFAAEVPIRAVFESPTVAGLAAVLGDAEKAGEPLRAAPRPPRLPLSSGQQRLWFLHRLDGAGATHHLPLVLRLTGHLDVAALRAAWADVAERHEVLRTTFGEDADGPFQVVGRRLPSFSVEPAGEREAAAVVAEAVREPFDLTGEPPARLRLFTLATGEHVLVLLLHHIAGDGWSSAPLSRDLAEAYAARLRGERPEWTPLPVQYADFALWQRAASGEERLAGQLAYWRERLAGLPAALDLPADRPRPAVATPDGAVTRFAWPAELHRDLGALARAHGVTLFMVVQAGLAALLTRLGAGTDVPLGTLVAGRTEVALDDLVGFFVNTLVLRTDTSGAPSFTELLGRVRETDLAAYAHQDVPFEALVEHLAPPRSTAHHPLFQVAVAVQNAPSGRLELPGLDVVPEPAPPGSARFDLMLSFTEHQDGGPAGLTGVAEFRTDLFGEPTVQELVTRLRRLLTAVAADPARSIRDVELLGGGERAGVLARSAGPAAGEFTLVAERIAHTAALRPEHVAVEAGGRSLTYGELARRADRLAAYLAKQGAGPETVIAVALPRSPQWIVAVLAVLRAGAAYLPVDPALPPARRTAVFDQVRPLLVLDDPRLVDDPGCADAVPAPRVRPSSAAYVIHTSGSTGTPKAVCVPHTGLAAMLDAHIERTGLGPGARALQVIAPGFDAGVADVLQTLVAGATLVLPPPGPLAGGELDEALARHAITHAMVPVPVLATADPAAVPGLRAVIAGAAAFPADLVTRWAEGGRTVVNAYGPAEGTVTATLSEPLAPGDRPVIGGPVRGTRAHVLDAGLRPVPDGITGELYLAGDGLARGYAGQPGRTAERFVADPFGPAGTRLYRTGDLVRCQAGVLEFVGRADDQVKVHGVRVEPAELEIALTRLDGVDEAAVVLREDRPGEPRLAAYVVPAAAAATDLRVRLTQVLPEYLVPSVFAGLDSLPLTPHGKLDRAALPAPAVPAPDGRTPRGEREELLCGLVADLLGLPAVGPDDDFFGLGGHSLLATRLTGRIRAAFGVDLPVRAVFEAPTVAELAGRVTGAPAAERLPEPGPRPDRLPVSYAQRRLWFVHRLEGPGATYNMPLALELAGALDVDALRVAVTDVVRRHEVLRTIYDSEGSEVFQRVLTAPGDLLRVHEPGGDVDARVRAAGRRGFDLARDLPVRFELFPRGPGDHVLVVGLHHIAADGWSMSPLAHDLMTAYDARRAGAAPEWPPLPVQYADHTVWQRDRLGDVDDPGGLLGDGLRFWRATLAGLPEEHGLHTDRPRPADPAYAGATLPFSLDADLHARLTALARAQGATLFMVLQAGLAALLARAGAGSDVVLGSPIAGRGDPRLDGVIGLFANTVVLRTSVAGDPAFTELLARVRETDLAAYAHQEMPFEQLVELLNPPRVPGRHPLFQIGFAVQNAPAAQFRLAGLDVRPSAVPTATSRFDLFFSMTGKTAGDGSSAGITGAVEYSTELFDEATVRGLVDRWRRVLAAVAEDPARAVGAIELMSAAEREKLLLDWAQGD</sequence>
<feature type="compositionally biased region" description="Low complexity" evidence="5">
    <location>
        <begin position="929"/>
        <end position="940"/>
    </location>
</feature>
<keyword evidence="4" id="KW-0677">Repeat</keyword>
<dbReference type="InterPro" id="IPR023213">
    <property type="entry name" value="CAT-like_dom_sf"/>
</dbReference>
<dbReference type="PROSITE" id="PS00012">
    <property type="entry name" value="PHOSPHOPANTETHEINE"/>
    <property type="match status" value="3"/>
</dbReference>
<dbReference type="SUPFAM" id="SSF56801">
    <property type="entry name" value="Acetyl-CoA synthetase-like"/>
    <property type="match status" value="3"/>
</dbReference>
<evidence type="ECO:0000256" key="3">
    <source>
        <dbReference type="ARBA" id="ARBA00022553"/>
    </source>
</evidence>
<dbReference type="InterPro" id="IPR000873">
    <property type="entry name" value="AMP-dep_synth/lig_dom"/>
</dbReference>
<keyword evidence="2" id="KW-0596">Phosphopantetheine</keyword>
<comment type="cofactor">
    <cofactor evidence="1">
        <name>pantetheine 4'-phosphate</name>
        <dbReference type="ChEBI" id="CHEBI:47942"/>
    </cofactor>
</comment>
<dbReference type="Gene3D" id="3.40.50.150">
    <property type="entry name" value="Vaccinia Virus protein VP39"/>
    <property type="match status" value="1"/>
</dbReference>
<dbReference type="Gene3D" id="3.40.50.12780">
    <property type="entry name" value="N-terminal domain of ligase-like"/>
    <property type="match status" value="2"/>
</dbReference>
<organism evidence="7 8">
    <name type="scientific">Amycolatopsis iheyensis</name>
    <dbReference type="NCBI Taxonomy" id="2945988"/>
    <lineage>
        <taxon>Bacteria</taxon>
        <taxon>Bacillati</taxon>
        <taxon>Actinomycetota</taxon>
        <taxon>Actinomycetes</taxon>
        <taxon>Pseudonocardiales</taxon>
        <taxon>Pseudonocardiaceae</taxon>
        <taxon>Amycolatopsis</taxon>
    </lineage>
</organism>
<dbReference type="PROSITE" id="PS00455">
    <property type="entry name" value="AMP_BINDING"/>
    <property type="match status" value="3"/>
</dbReference>
<evidence type="ECO:0000256" key="5">
    <source>
        <dbReference type="SAM" id="MobiDB-lite"/>
    </source>
</evidence>
<dbReference type="CDD" id="cd19540">
    <property type="entry name" value="LCL_NRPS-like"/>
    <property type="match status" value="3"/>
</dbReference>
<dbReference type="PANTHER" id="PTHR45527">
    <property type="entry name" value="NONRIBOSOMAL PEPTIDE SYNTHETASE"/>
    <property type="match status" value="1"/>
</dbReference>
<dbReference type="SUPFAM" id="SSF53335">
    <property type="entry name" value="S-adenosyl-L-methionine-dependent methyltransferases"/>
    <property type="match status" value="1"/>
</dbReference>
<evidence type="ECO:0000256" key="2">
    <source>
        <dbReference type="ARBA" id="ARBA00022450"/>
    </source>
</evidence>
<evidence type="ECO:0000256" key="4">
    <source>
        <dbReference type="ARBA" id="ARBA00022737"/>
    </source>
</evidence>
<dbReference type="InterPro" id="IPR009081">
    <property type="entry name" value="PP-bd_ACP"/>
</dbReference>
<dbReference type="GO" id="GO:0072330">
    <property type="term" value="P:monocarboxylic acid biosynthetic process"/>
    <property type="evidence" value="ECO:0007669"/>
    <property type="project" value="UniProtKB-ARBA"/>
</dbReference>
<protein>
    <submittedName>
        <fullName evidence="7">Amino acid adenylation domain-containing protein</fullName>
    </submittedName>
</protein>
<dbReference type="PROSITE" id="PS50075">
    <property type="entry name" value="CARRIER"/>
    <property type="match status" value="3"/>
</dbReference>
<dbReference type="InterPro" id="IPR001242">
    <property type="entry name" value="Condensation_dom"/>
</dbReference>
<dbReference type="CDD" id="cd05930">
    <property type="entry name" value="A_NRPS"/>
    <property type="match status" value="1"/>
</dbReference>
<dbReference type="Gene3D" id="3.30.559.30">
    <property type="entry name" value="Nonribosomal peptide synthetase, condensation domain"/>
    <property type="match status" value="3"/>
</dbReference>
<keyword evidence="3" id="KW-0597">Phosphoprotein</keyword>
<dbReference type="Pfam" id="PF13193">
    <property type="entry name" value="AMP-binding_C"/>
    <property type="match status" value="2"/>
</dbReference>
<dbReference type="GO" id="GO:0005829">
    <property type="term" value="C:cytosol"/>
    <property type="evidence" value="ECO:0007669"/>
    <property type="project" value="TreeGrafter"/>
</dbReference>
<dbReference type="PANTHER" id="PTHR45527:SF1">
    <property type="entry name" value="FATTY ACID SYNTHASE"/>
    <property type="match status" value="1"/>
</dbReference>
<dbReference type="GO" id="GO:0031177">
    <property type="term" value="F:phosphopantetheine binding"/>
    <property type="evidence" value="ECO:0007669"/>
    <property type="project" value="InterPro"/>
</dbReference>
<feature type="domain" description="Carrier" evidence="6">
    <location>
        <begin position="2936"/>
        <end position="3011"/>
    </location>
</feature>
<dbReference type="InterPro" id="IPR025110">
    <property type="entry name" value="AMP-bd_C"/>
</dbReference>
<dbReference type="SMART" id="SM00823">
    <property type="entry name" value="PKS_PP"/>
    <property type="match status" value="3"/>
</dbReference>
<dbReference type="InterPro" id="IPR045851">
    <property type="entry name" value="AMP-bd_C_sf"/>
</dbReference>
<dbReference type="FunFam" id="3.40.50.12780:FF:000012">
    <property type="entry name" value="Non-ribosomal peptide synthetase"/>
    <property type="match status" value="1"/>
</dbReference>
<proteinExistence type="predicted"/>
<dbReference type="InterPro" id="IPR020806">
    <property type="entry name" value="PKS_PP-bd"/>
</dbReference>
<reference evidence="7" key="1">
    <citation type="submission" date="2022-06" db="EMBL/GenBank/DDBJ databases">
        <title>Amycolatopsis iheyaensis sp. nov., a new species of the genus Amycolatopsis isolated from soil in Iheya island, Japan.</title>
        <authorList>
            <person name="Ngamcharungchit C."/>
            <person name="Kanto H."/>
            <person name="Take A."/>
            <person name="Intra B."/>
            <person name="Matsumoto A."/>
            <person name="Panbangred W."/>
            <person name="Inahashi Y."/>
        </authorList>
    </citation>
    <scope>NUCLEOTIDE SEQUENCE</scope>
    <source>
        <strain evidence="7">OK19-0408</strain>
    </source>
</reference>
<evidence type="ECO:0000256" key="1">
    <source>
        <dbReference type="ARBA" id="ARBA00001957"/>
    </source>
</evidence>
<keyword evidence="8" id="KW-1185">Reference proteome</keyword>
<dbReference type="InterPro" id="IPR006162">
    <property type="entry name" value="Ppantetheine_attach_site"/>
</dbReference>
<dbReference type="CDD" id="cd02440">
    <property type="entry name" value="AdoMet_MTases"/>
    <property type="match status" value="1"/>
</dbReference>
<dbReference type="Pfam" id="PF00550">
    <property type="entry name" value="PP-binding"/>
    <property type="match status" value="3"/>
</dbReference>
<dbReference type="NCBIfam" id="NF003417">
    <property type="entry name" value="PRK04813.1"/>
    <property type="match status" value="5"/>
</dbReference>
<dbReference type="SUPFAM" id="SSF52777">
    <property type="entry name" value="CoA-dependent acyltransferases"/>
    <property type="match status" value="6"/>
</dbReference>
<dbReference type="Proteomes" id="UP001144096">
    <property type="component" value="Unassembled WGS sequence"/>
</dbReference>
<dbReference type="FunFam" id="2.30.38.10:FF:000001">
    <property type="entry name" value="Non-ribosomal peptide synthetase PvdI"/>
    <property type="match status" value="2"/>
</dbReference>
<dbReference type="GO" id="GO:0009403">
    <property type="term" value="P:toxin biosynthetic process"/>
    <property type="evidence" value="ECO:0007669"/>
    <property type="project" value="UniProtKB-ARBA"/>
</dbReference>
<feature type="domain" description="Carrier" evidence="6">
    <location>
        <begin position="1919"/>
        <end position="1994"/>
    </location>
</feature>
<dbReference type="Pfam" id="PF00501">
    <property type="entry name" value="AMP-binding"/>
    <property type="match status" value="3"/>
</dbReference>
<feature type="region of interest" description="Disordered" evidence="5">
    <location>
        <begin position="926"/>
        <end position="945"/>
    </location>
</feature>
<dbReference type="Gene3D" id="3.30.300.30">
    <property type="match status" value="4"/>
</dbReference>
<dbReference type="InterPro" id="IPR013217">
    <property type="entry name" value="Methyltransf_12"/>
</dbReference>
<dbReference type="GO" id="GO:0003824">
    <property type="term" value="F:catalytic activity"/>
    <property type="evidence" value="ECO:0007669"/>
    <property type="project" value="InterPro"/>
</dbReference>
<dbReference type="Gene3D" id="3.30.559.10">
    <property type="entry name" value="Chloramphenicol acetyltransferase-like domain"/>
    <property type="match status" value="3"/>
</dbReference>
<dbReference type="Pfam" id="PF08242">
    <property type="entry name" value="Methyltransf_12"/>
    <property type="match status" value="1"/>
</dbReference>
<feature type="domain" description="Carrier" evidence="6">
    <location>
        <begin position="855"/>
        <end position="930"/>
    </location>
</feature>
<evidence type="ECO:0000313" key="8">
    <source>
        <dbReference type="Proteomes" id="UP001144096"/>
    </source>
</evidence>
<dbReference type="NCBIfam" id="TIGR01733">
    <property type="entry name" value="AA-adenyl-dom"/>
    <property type="match status" value="3"/>
</dbReference>
<evidence type="ECO:0000313" key="7">
    <source>
        <dbReference type="EMBL" id="MCR6483014.1"/>
    </source>
</evidence>
<dbReference type="SUPFAM" id="SSF47336">
    <property type="entry name" value="ACP-like"/>
    <property type="match status" value="3"/>
</dbReference>
<gene>
    <name evidence="7" type="ORF">M8542_09300</name>
</gene>